<dbReference type="RefSeq" id="WP_068607842.1">
    <property type="nucleotide sequence ID" value="NZ_CP011388.1"/>
</dbReference>
<proteinExistence type="predicted"/>
<gene>
    <name evidence="2" type="ORF">SY83_14935</name>
</gene>
<keyword evidence="3" id="KW-1185">Reference proteome</keyword>
<protein>
    <submittedName>
        <fullName evidence="2">Uncharacterized protein</fullName>
    </submittedName>
</protein>
<sequence>MHKRTRLITAACMATIFLFSRTDYVYTEPVTIPEMEAHQQQLLEKSLTLVELDREISRISKLRESTEEELRLIHKEVKEHEAGLQAQHSKMSALLNSMYQGERLQLWSLLLSTRSWKDALSLLDTVQLLMEGDRILLDQYTADARNLSAKKEMVMSRQALLKQSEENLQAQREHWTSLQQEVNEALTESGDAAALKQLIDDMSRYWLTSGQELFQSYFKAMAQAMKDFPELLKQSNQELSLDGLQYTVMVTDDDLNSFLRQKNPLFQDIRFTFVKDQVIAEGTKDDMKVKIAGYYTVQQKPKNVIKFHLNELEFNGLQLPETTSRAFEERFDLGFYPQKIMAVFKAERIIIEDDKLIVSLKMGL</sequence>
<keyword evidence="1" id="KW-0175">Coiled coil</keyword>
<accession>A0A172TJW2</accession>
<dbReference type="Proteomes" id="UP000076927">
    <property type="component" value="Chromosome"/>
</dbReference>
<dbReference type="STRING" id="1178515.SY83_14935"/>
<dbReference type="KEGG" id="pswu:SY83_14935"/>
<dbReference type="EMBL" id="CP011388">
    <property type="protein sequence ID" value="ANE47349.1"/>
    <property type="molecule type" value="Genomic_DNA"/>
</dbReference>
<evidence type="ECO:0000313" key="3">
    <source>
        <dbReference type="Proteomes" id="UP000076927"/>
    </source>
</evidence>
<dbReference type="OrthoDB" id="2657928at2"/>
<organism evidence="2 3">
    <name type="scientific">Paenibacillus swuensis</name>
    <dbReference type="NCBI Taxonomy" id="1178515"/>
    <lineage>
        <taxon>Bacteria</taxon>
        <taxon>Bacillati</taxon>
        <taxon>Bacillota</taxon>
        <taxon>Bacilli</taxon>
        <taxon>Bacillales</taxon>
        <taxon>Paenibacillaceae</taxon>
        <taxon>Paenibacillus</taxon>
    </lineage>
</organism>
<evidence type="ECO:0000313" key="2">
    <source>
        <dbReference type="EMBL" id="ANE47349.1"/>
    </source>
</evidence>
<dbReference type="Gene3D" id="6.10.250.3150">
    <property type="match status" value="1"/>
</dbReference>
<dbReference type="PATRIC" id="fig|1178515.4.peg.3001"/>
<evidence type="ECO:0000256" key="1">
    <source>
        <dbReference type="SAM" id="Coils"/>
    </source>
</evidence>
<name>A0A172TJW2_9BACL</name>
<feature type="coiled-coil region" evidence="1">
    <location>
        <begin position="35"/>
        <end position="69"/>
    </location>
</feature>
<reference evidence="2 3" key="1">
    <citation type="submission" date="2015-01" db="EMBL/GenBank/DDBJ databases">
        <title>Paenibacillus swuensis/DY6/whole genome sequencing.</title>
        <authorList>
            <person name="Kim M.K."/>
            <person name="Srinivasan S."/>
            <person name="Lee J.-J."/>
        </authorList>
    </citation>
    <scope>NUCLEOTIDE SEQUENCE [LARGE SCALE GENOMIC DNA]</scope>
    <source>
        <strain evidence="2 3">DY6</strain>
    </source>
</reference>
<dbReference type="AlphaFoldDB" id="A0A172TJW2"/>